<dbReference type="InterPro" id="IPR000182">
    <property type="entry name" value="GNAT_dom"/>
</dbReference>
<organism evidence="2 3">
    <name type="scientific">Terribacillus aidingensis</name>
    <dbReference type="NCBI Taxonomy" id="586416"/>
    <lineage>
        <taxon>Bacteria</taxon>
        <taxon>Bacillati</taxon>
        <taxon>Bacillota</taxon>
        <taxon>Bacilli</taxon>
        <taxon>Bacillales</taxon>
        <taxon>Bacillaceae</taxon>
        <taxon>Terribacillus</taxon>
    </lineage>
</organism>
<dbReference type="Proteomes" id="UP000219356">
    <property type="component" value="Unassembled WGS sequence"/>
</dbReference>
<dbReference type="AlphaFoldDB" id="A0A285NC72"/>
<protein>
    <submittedName>
        <fullName evidence="2">Acetyltransferase (GNAT) family protein</fullName>
    </submittedName>
</protein>
<dbReference type="SUPFAM" id="SSF55729">
    <property type="entry name" value="Acyl-CoA N-acyltransferases (Nat)"/>
    <property type="match status" value="1"/>
</dbReference>
<dbReference type="InterPro" id="IPR016181">
    <property type="entry name" value="Acyl_CoA_acyltransferase"/>
</dbReference>
<dbReference type="Gene3D" id="3.40.630.30">
    <property type="match status" value="1"/>
</dbReference>
<dbReference type="GO" id="GO:0016747">
    <property type="term" value="F:acyltransferase activity, transferring groups other than amino-acyl groups"/>
    <property type="evidence" value="ECO:0007669"/>
    <property type="project" value="InterPro"/>
</dbReference>
<keyword evidence="2" id="KW-0808">Transferase</keyword>
<reference evidence="3" key="1">
    <citation type="submission" date="2017-09" db="EMBL/GenBank/DDBJ databases">
        <authorList>
            <person name="Varghese N."/>
            <person name="Submissions S."/>
        </authorList>
    </citation>
    <scope>NUCLEOTIDE SEQUENCE [LARGE SCALE GENOMIC DNA]</scope>
    <source>
        <strain evidence="3">CGMCC 1.8913</strain>
    </source>
</reference>
<evidence type="ECO:0000313" key="3">
    <source>
        <dbReference type="Proteomes" id="UP000219356"/>
    </source>
</evidence>
<name>A0A285NC72_9BACI</name>
<evidence type="ECO:0000259" key="1">
    <source>
        <dbReference type="PROSITE" id="PS51186"/>
    </source>
</evidence>
<dbReference type="Pfam" id="PF00583">
    <property type="entry name" value="Acetyltransf_1"/>
    <property type="match status" value="1"/>
</dbReference>
<gene>
    <name evidence="2" type="ORF">SAMN05421503_0978</name>
</gene>
<dbReference type="EMBL" id="OBEK01000001">
    <property type="protein sequence ID" value="SNZ05546.1"/>
    <property type="molecule type" value="Genomic_DNA"/>
</dbReference>
<keyword evidence="3" id="KW-1185">Reference proteome</keyword>
<dbReference type="OrthoDB" id="2423856at2"/>
<accession>A0A285NC72</accession>
<sequence>MTAIRQLTMNDYQQVLDMQTGIEDDYVIRLFPQLIENPAQTLYGLETEGKLAAVAGVVRMPNGNGILGRLRSDIRYQSSGNATALLQKIIDDCEHDSNMHWVGAITQKSNKPAQRVLDKLGLQQADQFISLLMESPDMTLSAGAQPWQQITGNDAKRDAIEQAVLETQRSFYPYEAYFPIPFASAVLEDDYLEQLAVFQDPDSSKMMAIQEDYKGRYLAQIQYFWPDLFEQDGLWAAVFGYINKSDKPFTPQVDVSPETVSSMPEAFKSCFIANDDPWLIYGISI</sequence>
<evidence type="ECO:0000313" key="2">
    <source>
        <dbReference type="EMBL" id="SNZ05546.1"/>
    </source>
</evidence>
<feature type="domain" description="N-acetyltransferase" evidence="1">
    <location>
        <begin position="2"/>
        <end position="143"/>
    </location>
</feature>
<dbReference type="PROSITE" id="PS51186">
    <property type="entry name" value="GNAT"/>
    <property type="match status" value="1"/>
</dbReference>
<proteinExistence type="predicted"/>
<dbReference type="RefSeq" id="WP_097039750.1">
    <property type="nucleotide sequence ID" value="NZ_OBEK01000001.1"/>
</dbReference>